<dbReference type="PIRSF" id="PIRSF016502">
    <property type="entry name" value="Urea_transporter"/>
    <property type="match status" value="1"/>
</dbReference>
<dbReference type="Proteomes" id="UP000611554">
    <property type="component" value="Unassembled WGS sequence"/>
</dbReference>
<evidence type="ECO:0000256" key="4">
    <source>
        <dbReference type="ARBA" id="ARBA00022692"/>
    </source>
</evidence>
<keyword evidence="5 8" id="KW-1133">Transmembrane helix</keyword>
<organism evidence="9 10">
    <name type="scientific">Streptosporangium pseudovulgare</name>
    <dbReference type="NCBI Taxonomy" id="35765"/>
    <lineage>
        <taxon>Bacteria</taxon>
        <taxon>Bacillati</taxon>
        <taxon>Actinomycetota</taxon>
        <taxon>Actinomycetes</taxon>
        <taxon>Streptosporangiales</taxon>
        <taxon>Streptosporangiaceae</taxon>
        <taxon>Streptosporangium</taxon>
    </lineage>
</organism>
<evidence type="ECO:0000256" key="8">
    <source>
        <dbReference type="SAM" id="Phobius"/>
    </source>
</evidence>
<keyword evidence="6 8" id="KW-0472">Membrane</keyword>
<feature type="transmembrane region" description="Helical" evidence="8">
    <location>
        <begin position="203"/>
        <end position="230"/>
    </location>
</feature>
<keyword evidence="4 8" id="KW-0812">Transmembrane</keyword>
<protein>
    <submittedName>
        <fullName evidence="9">Urea transporter</fullName>
    </submittedName>
</protein>
<accession>A0ABQ2QVG0</accession>
<dbReference type="Pfam" id="PF03253">
    <property type="entry name" value="UT"/>
    <property type="match status" value="1"/>
</dbReference>
<gene>
    <name evidence="9" type="ORF">GCM10010140_29240</name>
</gene>
<reference evidence="10" key="1">
    <citation type="journal article" date="2019" name="Int. J. Syst. Evol. Microbiol.">
        <title>The Global Catalogue of Microorganisms (GCM) 10K type strain sequencing project: providing services to taxonomists for standard genome sequencing and annotation.</title>
        <authorList>
            <consortium name="The Broad Institute Genomics Platform"/>
            <consortium name="The Broad Institute Genome Sequencing Center for Infectious Disease"/>
            <person name="Wu L."/>
            <person name="Ma J."/>
        </authorList>
    </citation>
    <scope>NUCLEOTIDE SEQUENCE [LARGE SCALE GENOMIC DNA]</scope>
    <source>
        <strain evidence="10">JCM 3115</strain>
    </source>
</reference>
<feature type="region of interest" description="Disordered" evidence="7">
    <location>
        <begin position="1"/>
        <end position="21"/>
    </location>
</feature>
<evidence type="ECO:0000313" key="9">
    <source>
        <dbReference type="EMBL" id="GGP97356.1"/>
    </source>
</evidence>
<evidence type="ECO:0000256" key="7">
    <source>
        <dbReference type="SAM" id="MobiDB-lite"/>
    </source>
</evidence>
<dbReference type="PANTHER" id="PTHR10464:SF4">
    <property type="entry name" value="UREA TRANSPORTER"/>
    <property type="match status" value="1"/>
</dbReference>
<evidence type="ECO:0000256" key="1">
    <source>
        <dbReference type="ARBA" id="ARBA00004651"/>
    </source>
</evidence>
<comment type="caution">
    <text evidence="9">The sequence shown here is derived from an EMBL/GenBank/DDBJ whole genome shotgun (WGS) entry which is preliminary data.</text>
</comment>
<feature type="compositionally biased region" description="Pro residues" evidence="7">
    <location>
        <begin position="1"/>
        <end position="10"/>
    </location>
</feature>
<feature type="transmembrane region" description="Helical" evidence="8">
    <location>
        <begin position="46"/>
        <end position="77"/>
    </location>
</feature>
<keyword evidence="10" id="KW-1185">Reference proteome</keyword>
<proteinExistence type="inferred from homology"/>
<name>A0ABQ2QVG0_9ACTN</name>
<evidence type="ECO:0000313" key="10">
    <source>
        <dbReference type="Proteomes" id="UP000611554"/>
    </source>
</evidence>
<dbReference type="InterPro" id="IPR004937">
    <property type="entry name" value="Urea_transporter"/>
</dbReference>
<dbReference type="PANTHER" id="PTHR10464">
    <property type="entry name" value="UREA TRANSPORTER"/>
    <property type="match status" value="1"/>
</dbReference>
<feature type="transmembrane region" description="Helical" evidence="8">
    <location>
        <begin position="302"/>
        <end position="320"/>
    </location>
</feature>
<feature type="transmembrane region" description="Helical" evidence="8">
    <location>
        <begin position="111"/>
        <end position="133"/>
    </location>
</feature>
<evidence type="ECO:0000256" key="3">
    <source>
        <dbReference type="ARBA" id="ARBA00022475"/>
    </source>
</evidence>
<comment type="similarity">
    <text evidence="2">Belongs to the urea transporter family.</text>
</comment>
<evidence type="ECO:0000256" key="6">
    <source>
        <dbReference type="ARBA" id="ARBA00023136"/>
    </source>
</evidence>
<evidence type="ECO:0000256" key="5">
    <source>
        <dbReference type="ARBA" id="ARBA00022989"/>
    </source>
</evidence>
<evidence type="ECO:0000256" key="2">
    <source>
        <dbReference type="ARBA" id="ARBA00005914"/>
    </source>
</evidence>
<sequence length="327" mass="34216">MSSAPAPPDPAEQTTHPERPRGLDFLRTVPKGVAQVDFQSSLWTGLVFLVALFVGGWQFGVFGLLGTVVATLTAHLFGVSWPDRVSPGLEGFCGTLIGVSLVLYLDVRWMTVALVVVGAIAGSVLTSALNVLLTPYRLPTLTAPFCVITTVMVIGGPSFHRIWAGHAGAAPPSATAPGTAMTWSHFWQGTFNGVGQVFFQNKWYVGVIFLVGLFVSGWMTGLVAFVSSLIGLLTGWALGAQAADLGAGLYGYNSALTGLALFGTFIAVTPVSAAYAVIGAVSAAGLTAGVGNLFRVVGGHTLTWPFVLVTWVFLVAVPMFNKIKRAG</sequence>
<dbReference type="EMBL" id="BMQJ01000006">
    <property type="protein sequence ID" value="GGP97356.1"/>
    <property type="molecule type" value="Genomic_DNA"/>
</dbReference>
<dbReference type="Gene3D" id="1.10.3430.10">
    <property type="entry name" value="Ammonium transporter AmtB like domains"/>
    <property type="match status" value="1"/>
</dbReference>
<feature type="transmembrane region" description="Helical" evidence="8">
    <location>
        <begin position="89"/>
        <end position="105"/>
    </location>
</feature>
<keyword evidence="3" id="KW-1003">Cell membrane</keyword>
<dbReference type="InterPro" id="IPR029020">
    <property type="entry name" value="Ammonium/urea_transptr"/>
</dbReference>
<comment type="subcellular location">
    <subcellularLocation>
        <location evidence="1">Cell membrane</location>
        <topology evidence="1">Multi-pass membrane protein</topology>
    </subcellularLocation>
</comment>